<gene>
    <name evidence="1" type="ORF">OUZ56_032223</name>
</gene>
<dbReference type="Proteomes" id="UP001234178">
    <property type="component" value="Unassembled WGS sequence"/>
</dbReference>
<name>A0ABQ9ZWV2_9CRUS</name>
<evidence type="ECO:0000313" key="1">
    <source>
        <dbReference type="EMBL" id="KAK4017276.1"/>
    </source>
</evidence>
<reference evidence="1 2" key="1">
    <citation type="journal article" date="2023" name="Nucleic Acids Res.">
        <title>The hologenome of Daphnia magna reveals possible DNA methylation and microbiome-mediated evolution of the host genome.</title>
        <authorList>
            <person name="Chaturvedi A."/>
            <person name="Li X."/>
            <person name="Dhandapani V."/>
            <person name="Marshall H."/>
            <person name="Kissane S."/>
            <person name="Cuenca-Cambronero M."/>
            <person name="Asole G."/>
            <person name="Calvet F."/>
            <person name="Ruiz-Romero M."/>
            <person name="Marangio P."/>
            <person name="Guigo R."/>
            <person name="Rago D."/>
            <person name="Mirbahai L."/>
            <person name="Eastwood N."/>
            <person name="Colbourne J.K."/>
            <person name="Zhou J."/>
            <person name="Mallon E."/>
            <person name="Orsini L."/>
        </authorList>
    </citation>
    <scope>NUCLEOTIDE SEQUENCE [LARGE SCALE GENOMIC DNA]</scope>
    <source>
        <strain evidence="1">LRV0_1</strain>
    </source>
</reference>
<sequence>MTVNWKHSTRERPDSLWRGDFGHKINRVREAAEANSAQRTSCLRRLAMQRSYKRKRMDSPPDGEILSSAVTEVLKKRMFIRVAATIQDYVKKYKDANDIPDNVKREEHWRQVFTKTMEMELCEYLTTCCRMSHGFSTTQL</sequence>
<protein>
    <submittedName>
        <fullName evidence="1">Uncharacterized protein</fullName>
    </submittedName>
</protein>
<dbReference type="EMBL" id="JAOYFB010000005">
    <property type="protein sequence ID" value="KAK4017276.1"/>
    <property type="molecule type" value="Genomic_DNA"/>
</dbReference>
<accession>A0ABQ9ZWV2</accession>
<proteinExistence type="predicted"/>
<keyword evidence="2" id="KW-1185">Reference proteome</keyword>
<evidence type="ECO:0000313" key="2">
    <source>
        <dbReference type="Proteomes" id="UP001234178"/>
    </source>
</evidence>
<organism evidence="1 2">
    <name type="scientific">Daphnia magna</name>
    <dbReference type="NCBI Taxonomy" id="35525"/>
    <lineage>
        <taxon>Eukaryota</taxon>
        <taxon>Metazoa</taxon>
        <taxon>Ecdysozoa</taxon>
        <taxon>Arthropoda</taxon>
        <taxon>Crustacea</taxon>
        <taxon>Branchiopoda</taxon>
        <taxon>Diplostraca</taxon>
        <taxon>Cladocera</taxon>
        <taxon>Anomopoda</taxon>
        <taxon>Daphniidae</taxon>
        <taxon>Daphnia</taxon>
    </lineage>
</organism>
<comment type="caution">
    <text evidence="1">The sequence shown here is derived from an EMBL/GenBank/DDBJ whole genome shotgun (WGS) entry which is preliminary data.</text>
</comment>